<protein>
    <recommendedName>
        <fullName evidence="3">Tetratricopeptide repeat protein</fullName>
    </recommendedName>
</protein>
<evidence type="ECO:0000313" key="1">
    <source>
        <dbReference type="EMBL" id="MFD2520880.1"/>
    </source>
</evidence>
<dbReference type="EMBL" id="JBHULC010000008">
    <property type="protein sequence ID" value="MFD2520880.1"/>
    <property type="molecule type" value="Genomic_DNA"/>
</dbReference>
<gene>
    <name evidence="1" type="ORF">ACFSR2_08305</name>
</gene>
<dbReference type="Proteomes" id="UP001597510">
    <property type="component" value="Unassembled WGS sequence"/>
</dbReference>
<evidence type="ECO:0008006" key="3">
    <source>
        <dbReference type="Google" id="ProtNLM"/>
    </source>
</evidence>
<name>A0ABW5J870_9BACT</name>
<comment type="caution">
    <text evidence="1">The sequence shown here is derived from an EMBL/GenBank/DDBJ whole genome shotgun (WGS) entry which is preliminary data.</text>
</comment>
<evidence type="ECO:0000313" key="2">
    <source>
        <dbReference type="Proteomes" id="UP001597510"/>
    </source>
</evidence>
<sequence length="837" mass="95135">MSNFKKSSLRLSYRTKSIIILLLMACGPMPFDFDEFKSFFSPESAANEAQFHTYNFTAQFLYDTDWNWNEEAPLPIDQIENTKAWASYAGVSEKTVTEQLYPAYGATAAMGLTNALQQKGKTEAAEYLALAKKIESADLNLAGYDGPDTQKVNTTDYDLLLTTIETKYKQSNDNFIKERLAYQAVKVADMAATPQKSIELYNKMVRPFAQKTFISDLAYSRMAGAYRHAKDSVQAYYHFSQIFVNASTRRYAAHLSLRLFLPKLKDEALKLCKTNTEKANVYAATAVLPFQDALPMLEEIRSLDPQHPMLEFVMAREINKNEQFFFTTQKDMEYTLWALDSLKKVNLKANAPDYFHKLLAFSLESAEKPELKKSPFWYTAAAYLTFIAKDYKTANQLLQKAKAIPTSNKGVQDQIAMQEMILAVNESPEVTPAMEQKVISLLERLARSDKFRIANNFNAACKIMAAKYLGTEAPDEFSEGTNQASAKNETAAKETKSLGWLSGCFGKEEKPTKEATSTITFVTAATPENRAKAFIMSTLASYQLGYSKQYDGWTSTASFMSSTDQYAIEDSTSSATINYTLNYFAKNNPSDFDKRLMKLRGFDNNYLYLVLGRRALSEQQYAKARDAWKNISPAVWQAEPFKTYLDVNPFHLNGLGDANPKQKFTPLSFATRMAELQENVNKNPKDYQSWILLGCASYNIGYFGNSWILLRRAWSGSEEKNESDDYYTSEKALFYFDKAMNVAPDTESAAKACYLAAACQKIRYELAYYAMQDSDIYLLPDAEREKKETEIKLALEKLRKDKYSTYFNLLKTKYSQTDYQDQLIQECSTYNDFLAGK</sequence>
<dbReference type="RefSeq" id="WP_340235117.1">
    <property type="nucleotide sequence ID" value="NZ_JBBEWC010000003.1"/>
</dbReference>
<reference evidence="2" key="1">
    <citation type="journal article" date="2019" name="Int. J. Syst. Evol. Microbiol.">
        <title>The Global Catalogue of Microorganisms (GCM) 10K type strain sequencing project: providing services to taxonomists for standard genome sequencing and annotation.</title>
        <authorList>
            <consortium name="The Broad Institute Genomics Platform"/>
            <consortium name="The Broad Institute Genome Sequencing Center for Infectious Disease"/>
            <person name="Wu L."/>
            <person name="Ma J."/>
        </authorList>
    </citation>
    <scope>NUCLEOTIDE SEQUENCE [LARGE SCALE GENOMIC DNA]</scope>
    <source>
        <strain evidence="2">KCTC 52344</strain>
    </source>
</reference>
<proteinExistence type="predicted"/>
<accession>A0ABW5J870</accession>
<keyword evidence="2" id="KW-1185">Reference proteome</keyword>
<organism evidence="1 2">
    <name type="scientific">Emticicia soli</name>
    <dbReference type="NCBI Taxonomy" id="2027878"/>
    <lineage>
        <taxon>Bacteria</taxon>
        <taxon>Pseudomonadati</taxon>
        <taxon>Bacteroidota</taxon>
        <taxon>Cytophagia</taxon>
        <taxon>Cytophagales</taxon>
        <taxon>Leadbetterellaceae</taxon>
        <taxon>Emticicia</taxon>
    </lineage>
</organism>